<feature type="transmembrane region" description="Helical" evidence="4">
    <location>
        <begin position="434"/>
        <end position="457"/>
    </location>
</feature>
<keyword evidence="4" id="KW-1133">Transmembrane helix</keyword>
<reference evidence="5 6" key="1">
    <citation type="submission" date="2018-11" db="EMBL/GenBank/DDBJ databases">
        <title>Genome sequencing of Paenibacillus sp. KCOM 3021 (= ChDC PVNT-B20).</title>
        <authorList>
            <person name="Kook J.-K."/>
            <person name="Park S.-N."/>
            <person name="Lim Y.K."/>
        </authorList>
    </citation>
    <scope>NUCLEOTIDE SEQUENCE [LARGE SCALE GENOMIC DNA]</scope>
    <source>
        <strain evidence="5 6">KCOM 3021</strain>
    </source>
</reference>
<comment type="similarity">
    <text evidence="1">Belongs to the GerABKA family.</text>
</comment>
<evidence type="ECO:0000256" key="2">
    <source>
        <dbReference type="ARBA" id="ARBA00023136"/>
    </source>
</evidence>
<dbReference type="GO" id="GO:0009847">
    <property type="term" value="P:spore germination"/>
    <property type="evidence" value="ECO:0007669"/>
    <property type="project" value="InterPro"/>
</dbReference>
<keyword evidence="2 4" id="KW-0472">Membrane</keyword>
<gene>
    <name evidence="5" type="ORF">EHV15_15640</name>
</gene>
<dbReference type="Proteomes" id="UP000267017">
    <property type="component" value="Unassembled WGS sequence"/>
</dbReference>
<keyword evidence="6" id="KW-1185">Reference proteome</keyword>
<feature type="transmembrane region" description="Helical" evidence="4">
    <location>
        <begin position="378"/>
        <end position="397"/>
    </location>
</feature>
<keyword evidence="4" id="KW-0812">Transmembrane</keyword>
<name>A0A3P3U6R6_9BACL</name>
<dbReference type="EMBL" id="RRCN01000001">
    <property type="protein sequence ID" value="RRJ64193.1"/>
    <property type="molecule type" value="Genomic_DNA"/>
</dbReference>
<dbReference type="InterPro" id="IPR004995">
    <property type="entry name" value="Spore_Ger"/>
</dbReference>
<evidence type="ECO:0000256" key="4">
    <source>
        <dbReference type="SAM" id="Phobius"/>
    </source>
</evidence>
<organism evidence="5 6">
    <name type="scientific">Paenibacillus oralis</name>
    <dbReference type="NCBI Taxonomy" id="2490856"/>
    <lineage>
        <taxon>Bacteria</taxon>
        <taxon>Bacillati</taxon>
        <taxon>Bacillota</taxon>
        <taxon>Bacilli</taxon>
        <taxon>Bacillales</taxon>
        <taxon>Paenibacillaceae</taxon>
        <taxon>Paenibacillus</taxon>
    </lineage>
</organism>
<comment type="caution">
    <text evidence="5">The sequence shown here is derived from an EMBL/GenBank/DDBJ whole genome shotgun (WGS) entry which is preliminary data.</text>
</comment>
<proteinExistence type="inferred from homology"/>
<dbReference type="GO" id="GO:0016020">
    <property type="term" value="C:membrane"/>
    <property type="evidence" value="ECO:0007669"/>
    <property type="project" value="InterPro"/>
</dbReference>
<dbReference type="InterPro" id="IPR050768">
    <property type="entry name" value="UPF0353/GerABKA_families"/>
</dbReference>
<dbReference type="AlphaFoldDB" id="A0A3P3U6R6"/>
<dbReference type="PIRSF" id="PIRSF005690">
    <property type="entry name" value="GerBA"/>
    <property type="match status" value="1"/>
</dbReference>
<feature type="transmembrane region" description="Helical" evidence="4">
    <location>
        <begin position="307"/>
        <end position="326"/>
    </location>
</feature>
<evidence type="ECO:0000313" key="5">
    <source>
        <dbReference type="EMBL" id="RRJ64193.1"/>
    </source>
</evidence>
<sequence>MPHQEEFSVLFNLFKFLKKKGKQQQEKLKQVEPEPHVNEPQAPGPLSLENVMEEFNGCSDLTRRSLPILKAEIVYFGHLVDKHVFERDCLRPLENIRQDELGTLLRQSQFNEAKDAKSVVNGICKGDAALFVPQGVYMVHAYGPETRSVEQSQTESAIIGPHDAFNESLDTNLSIIRRRIKSNRLKVKQFEVGEILKTKVCVLYIDELANMDFVNRMSERIQNIEYSGLYDNNMLLQTIEDFPSTIFPLYLTSERPDVAVSKLNEGRVLAIMDQSPTVVIGPTSIFEFFTSPDDYYGRWAVGTFLRLLRYVAFLLTLSLTSMYVAVTTYHYEMIPQSLIASLTESRSRVPFPPILEALLMETTIELLREAGARLPAKIGQTIGIVGGIVIGTAAVEAGFTSNILIIAVAMSAIASFVIPSYTMSGTIRVIRFGLIILTGFYGNFGFMFGIALIIIHISKLTSLGAPYTIPAAPIKPVDWKDIFIRGPFWLLSRRPTQSRPPNPQANKMKK</sequence>
<dbReference type="Pfam" id="PF03323">
    <property type="entry name" value="GerA"/>
    <property type="match status" value="1"/>
</dbReference>
<feature type="transmembrane region" description="Helical" evidence="4">
    <location>
        <begin position="403"/>
        <end position="422"/>
    </location>
</feature>
<evidence type="ECO:0000256" key="3">
    <source>
        <dbReference type="SAM" id="MobiDB-lite"/>
    </source>
</evidence>
<dbReference type="OrthoDB" id="1726708at2"/>
<evidence type="ECO:0000313" key="6">
    <source>
        <dbReference type="Proteomes" id="UP000267017"/>
    </source>
</evidence>
<protein>
    <submittedName>
        <fullName evidence="5">Spore germination protein</fullName>
    </submittedName>
</protein>
<feature type="compositionally biased region" description="Basic and acidic residues" evidence="3">
    <location>
        <begin position="25"/>
        <end position="37"/>
    </location>
</feature>
<evidence type="ECO:0000256" key="1">
    <source>
        <dbReference type="ARBA" id="ARBA00005278"/>
    </source>
</evidence>
<dbReference type="PANTHER" id="PTHR22550:SF5">
    <property type="entry name" value="LEUCINE ZIPPER PROTEIN 4"/>
    <property type="match status" value="1"/>
</dbReference>
<dbReference type="PANTHER" id="PTHR22550">
    <property type="entry name" value="SPORE GERMINATION PROTEIN"/>
    <property type="match status" value="1"/>
</dbReference>
<accession>A0A3P3U6R6</accession>
<feature type="region of interest" description="Disordered" evidence="3">
    <location>
        <begin position="25"/>
        <end position="46"/>
    </location>
</feature>